<keyword evidence="2" id="KW-1185">Reference proteome</keyword>
<gene>
    <name evidence="1" type="ORF">FQN60_009338</name>
</gene>
<protein>
    <submittedName>
        <fullName evidence="1">Uncharacterized protein</fullName>
    </submittedName>
</protein>
<organism evidence="1 2">
    <name type="scientific">Etheostoma spectabile</name>
    <name type="common">orangethroat darter</name>
    <dbReference type="NCBI Taxonomy" id="54343"/>
    <lineage>
        <taxon>Eukaryota</taxon>
        <taxon>Metazoa</taxon>
        <taxon>Chordata</taxon>
        <taxon>Craniata</taxon>
        <taxon>Vertebrata</taxon>
        <taxon>Euteleostomi</taxon>
        <taxon>Actinopterygii</taxon>
        <taxon>Neopterygii</taxon>
        <taxon>Teleostei</taxon>
        <taxon>Neoteleostei</taxon>
        <taxon>Acanthomorphata</taxon>
        <taxon>Eupercaria</taxon>
        <taxon>Perciformes</taxon>
        <taxon>Percoidei</taxon>
        <taxon>Percidae</taxon>
        <taxon>Etheostomatinae</taxon>
        <taxon>Etheostoma</taxon>
    </lineage>
</organism>
<dbReference type="AlphaFoldDB" id="A0A5J5DIS0"/>
<comment type="caution">
    <text evidence="1">The sequence shown here is derived from an EMBL/GenBank/DDBJ whole genome shotgun (WGS) entry which is preliminary data.</text>
</comment>
<name>A0A5J5DIS0_9PERO</name>
<dbReference type="Proteomes" id="UP000327493">
    <property type="component" value="Chromosome 4"/>
</dbReference>
<dbReference type="EMBL" id="VOFY01000004">
    <property type="protein sequence ID" value="KAA8593222.1"/>
    <property type="molecule type" value="Genomic_DNA"/>
</dbReference>
<dbReference type="PROSITE" id="PS51257">
    <property type="entry name" value="PROKAR_LIPOPROTEIN"/>
    <property type="match status" value="1"/>
</dbReference>
<evidence type="ECO:0000313" key="2">
    <source>
        <dbReference type="Proteomes" id="UP000327493"/>
    </source>
</evidence>
<proteinExistence type="predicted"/>
<accession>A0A5J5DIS0</accession>
<sequence length="174" mass="19037">MKELSALLHSGGVQACSQFITLNKQRVLPLQRGGPSDGVAEPGTDGMNHLLPLFGCTRTFPKMECGAHALKPKKQKINTPLLVEKTRSRTSLYTCEFLSADGAVNPRRGEQRQTTAEKRELQLGHFSSLQPESLCEAMAPGPLHSADLYGFTNLLAEESPHIITNDSPEPRRMG</sequence>
<evidence type="ECO:0000313" key="1">
    <source>
        <dbReference type="EMBL" id="KAA8593222.1"/>
    </source>
</evidence>
<reference evidence="1 2" key="1">
    <citation type="submission" date="2019-08" db="EMBL/GenBank/DDBJ databases">
        <title>A chromosome-level genome assembly, high-density linkage maps, and genome scans reveal the genomic architecture of hybrid incompatibilities underlying speciation via character displacement in darters (Percidae: Etheostominae).</title>
        <authorList>
            <person name="Moran R.L."/>
            <person name="Catchen J.M."/>
            <person name="Fuller R.C."/>
        </authorList>
    </citation>
    <scope>NUCLEOTIDE SEQUENCE [LARGE SCALE GENOMIC DNA]</scope>
    <source>
        <strain evidence="1">EspeVRDwgs_2016</strain>
        <tissue evidence="1">Muscle</tissue>
    </source>
</reference>